<keyword evidence="8 12" id="KW-0457">Lysine biosynthesis</keyword>
<evidence type="ECO:0000256" key="15">
    <source>
        <dbReference type="PIRSR" id="PIRSR001365-2"/>
    </source>
</evidence>
<keyword evidence="10 12" id="KW-0704">Schiff base</keyword>
<feature type="binding site" evidence="12 15">
    <location>
        <position position="210"/>
    </location>
    <ligand>
        <name>pyruvate</name>
        <dbReference type="ChEBI" id="CHEBI:15361"/>
    </ligand>
</feature>
<dbReference type="InterPro" id="IPR013785">
    <property type="entry name" value="Aldolase_TIM"/>
</dbReference>
<evidence type="ECO:0000256" key="11">
    <source>
        <dbReference type="ARBA" id="ARBA00047836"/>
    </source>
</evidence>
<protein>
    <recommendedName>
        <fullName evidence="4 12">4-hydroxy-tetrahydrodipicolinate synthase</fullName>
        <shortName evidence="12">HTPA synthase</shortName>
        <ecNumber evidence="4 12">4.3.3.7</ecNumber>
    </recommendedName>
</protein>
<name>A0A9D1NK99_9BACT</name>
<comment type="function">
    <text evidence="1 12">Catalyzes the condensation of (S)-aspartate-beta-semialdehyde [(S)-ASA] and pyruvate to 4-hydroxy-tetrahydrodipicolinate (HTPA).</text>
</comment>
<dbReference type="EMBL" id="DVOG01000160">
    <property type="protein sequence ID" value="HIV04709.1"/>
    <property type="molecule type" value="Genomic_DNA"/>
</dbReference>
<evidence type="ECO:0000256" key="4">
    <source>
        <dbReference type="ARBA" id="ARBA00012086"/>
    </source>
</evidence>
<dbReference type="InterPro" id="IPR005263">
    <property type="entry name" value="DapA"/>
</dbReference>
<gene>
    <name evidence="12" type="primary">dapA</name>
    <name evidence="16" type="ORF">IAC75_06160</name>
</gene>
<evidence type="ECO:0000256" key="3">
    <source>
        <dbReference type="ARBA" id="ARBA00007592"/>
    </source>
</evidence>
<dbReference type="GO" id="GO:0008840">
    <property type="term" value="F:4-hydroxy-tetrahydrodipicolinate synthase activity"/>
    <property type="evidence" value="ECO:0007669"/>
    <property type="project" value="UniProtKB-UniRule"/>
</dbReference>
<comment type="subcellular location">
    <subcellularLocation>
        <location evidence="12">Cytoplasm</location>
    </subcellularLocation>
</comment>
<evidence type="ECO:0000256" key="1">
    <source>
        <dbReference type="ARBA" id="ARBA00003294"/>
    </source>
</evidence>
<dbReference type="GO" id="GO:0005829">
    <property type="term" value="C:cytosol"/>
    <property type="evidence" value="ECO:0007669"/>
    <property type="project" value="TreeGrafter"/>
</dbReference>
<keyword evidence="6 12" id="KW-0028">Amino-acid biosynthesis</keyword>
<dbReference type="PIRSF" id="PIRSF001365">
    <property type="entry name" value="DHDPS"/>
    <property type="match status" value="1"/>
</dbReference>
<dbReference type="AlphaFoldDB" id="A0A9D1NK99"/>
<keyword evidence="9 12" id="KW-0456">Lyase</keyword>
<reference evidence="16" key="1">
    <citation type="submission" date="2020-10" db="EMBL/GenBank/DDBJ databases">
        <authorList>
            <person name="Gilroy R."/>
        </authorList>
    </citation>
    <scope>NUCLEOTIDE SEQUENCE</scope>
    <source>
        <strain evidence="16">10669</strain>
    </source>
</reference>
<dbReference type="NCBIfam" id="TIGR00674">
    <property type="entry name" value="dapA"/>
    <property type="match status" value="1"/>
</dbReference>
<dbReference type="PRINTS" id="PR00146">
    <property type="entry name" value="DHPICSNTHASE"/>
</dbReference>
<evidence type="ECO:0000256" key="10">
    <source>
        <dbReference type="ARBA" id="ARBA00023270"/>
    </source>
</evidence>
<dbReference type="PANTHER" id="PTHR12128:SF66">
    <property type="entry name" value="4-HYDROXY-2-OXOGLUTARATE ALDOLASE, MITOCHONDRIAL"/>
    <property type="match status" value="1"/>
</dbReference>
<feature type="site" description="Part of a proton relay during catalysis" evidence="12">
    <location>
        <position position="50"/>
    </location>
</feature>
<feature type="binding site" evidence="12">
    <location>
        <position position="51"/>
    </location>
    <ligand>
        <name>pyruvate</name>
        <dbReference type="ChEBI" id="CHEBI:15361"/>
    </ligand>
</feature>
<feature type="active site" description="Schiff-base intermediate with substrate" evidence="12 14">
    <location>
        <position position="168"/>
    </location>
</feature>
<feature type="active site" description="Proton donor/acceptor" evidence="12 14">
    <location>
        <position position="139"/>
    </location>
</feature>
<dbReference type="Pfam" id="PF00701">
    <property type="entry name" value="DHDPS"/>
    <property type="match status" value="1"/>
</dbReference>
<feature type="site" description="Part of a proton relay during catalysis" evidence="12">
    <location>
        <position position="113"/>
    </location>
</feature>
<dbReference type="PANTHER" id="PTHR12128">
    <property type="entry name" value="DIHYDRODIPICOLINATE SYNTHASE"/>
    <property type="match status" value="1"/>
</dbReference>
<evidence type="ECO:0000313" key="16">
    <source>
        <dbReference type="EMBL" id="HIV04709.1"/>
    </source>
</evidence>
<organism evidence="16 17">
    <name type="scientific">Candidatus Spyradosoma merdigallinarum</name>
    <dbReference type="NCBI Taxonomy" id="2840950"/>
    <lineage>
        <taxon>Bacteria</taxon>
        <taxon>Pseudomonadati</taxon>
        <taxon>Verrucomicrobiota</taxon>
        <taxon>Opitutia</taxon>
        <taxon>Opitutia incertae sedis</taxon>
        <taxon>Candidatus Spyradosoma</taxon>
    </lineage>
</organism>
<comment type="subunit">
    <text evidence="12">Homotetramer; dimer of dimers.</text>
</comment>
<accession>A0A9D1NK99</accession>
<evidence type="ECO:0000256" key="8">
    <source>
        <dbReference type="ARBA" id="ARBA00023154"/>
    </source>
</evidence>
<evidence type="ECO:0000256" key="2">
    <source>
        <dbReference type="ARBA" id="ARBA00005120"/>
    </source>
</evidence>
<comment type="caution">
    <text evidence="16">The sequence shown here is derived from an EMBL/GenBank/DDBJ whole genome shotgun (WGS) entry which is preliminary data.</text>
</comment>
<comment type="caution">
    <text evidence="12">Was originally thought to be a dihydrodipicolinate synthase (DHDPS), catalyzing the condensation of (S)-aspartate-beta-semialdehyde [(S)-ASA] and pyruvate to dihydrodipicolinate (DHDP). However, it was shown in E.coli that the product of the enzymatic reaction is not dihydrodipicolinate but in fact (4S)-4-hydroxy-2,3,4,5-tetrahydro-(2S)-dipicolinic acid (HTPA), and that the consecutive dehydration reaction leading to DHDP is not spontaneous but catalyzed by DapB.</text>
</comment>
<dbReference type="SMART" id="SM01130">
    <property type="entry name" value="DHDPS"/>
    <property type="match status" value="1"/>
</dbReference>
<reference evidence="16" key="2">
    <citation type="journal article" date="2021" name="PeerJ">
        <title>Extensive microbial diversity within the chicken gut microbiome revealed by metagenomics and culture.</title>
        <authorList>
            <person name="Gilroy R."/>
            <person name="Ravi A."/>
            <person name="Getino M."/>
            <person name="Pursley I."/>
            <person name="Horton D.L."/>
            <person name="Alikhan N.F."/>
            <person name="Baker D."/>
            <person name="Gharbi K."/>
            <person name="Hall N."/>
            <person name="Watson M."/>
            <person name="Adriaenssens E.M."/>
            <person name="Foster-Nyarko E."/>
            <person name="Jarju S."/>
            <person name="Secka A."/>
            <person name="Antonio M."/>
            <person name="Oren A."/>
            <person name="Chaudhuri R.R."/>
            <person name="La Ragione R."/>
            <person name="Hildebrand F."/>
            <person name="Pallen M.J."/>
        </authorList>
    </citation>
    <scope>NUCLEOTIDE SEQUENCE</scope>
    <source>
        <strain evidence="16">10669</strain>
    </source>
</reference>
<evidence type="ECO:0000256" key="14">
    <source>
        <dbReference type="PIRSR" id="PIRSR001365-1"/>
    </source>
</evidence>
<dbReference type="SUPFAM" id="SSF51569">
    <property type="entry name" value="Aldolase"/>
    <property type="match status" value="1"/>
</dbReference>
<keyword evidence="5 12" id="KW-0963">Cytoplasm</keyword>
<comment type="similarity">
    <text evidence="3 12 13">Belongs to the DapA family.</text>
</comment>
<comment type="catalytic activity">
    <reaction evidence="11 12">
        <text>L-aspartate 4-semialdehyde + pyruvate = (2S,4S)-4-hydroxy-2,3,4,5-tetrahydrodipicolinate + H2O + H(+)</text>
        <dbReference type="Rhea" id="RHEA:34171"/>
        <dbReference type="ChEBI" id="CHEBI:15361"/>
        <dbReference type="ChEBI" id="CHEBI:15377"/>
        <dbReference type="ChEBI" id="CHEBI:15378"/>
        <dbReference type="ChEBI" id="CHEBI:67139"/>
        <dbReference type="ChEBI" id="CHEBI:537519"/>
        <dbReference type="EC" id="4.3.3.7"/>
    </reaction>
</comment>
<evidence type="ECO:0000256" key="5">
    <source>
        <dbReference type="ARBA" id="ARBA00022490"/>
    </source>
</evidence>
<sequence length="299" mass="31767">MSILNPSVYSGAWTALVTPMRNGAVDYSDLKKLVDFQVAGGIDGILSVGTSGESPTLTHEEHLEVIAKTIEFAAGRVPVLAGTGANSTHEAVLLTREAEKLGAQAFLHVAPYYNKPGQEGVYRHFAEIASATDKPIMLYSIPGRCGIEISVETIVRLRKAFPNVIGVKEAGGSCDKVSRLVRELDPDFLVMSGDDSLTLPFMSLGARGVISVASNLFPRQVAEMTAEMRAGNLAAALKIHNAMADLFKKFFIEPNPVPVKFALARAGVIGSPEVRLPLVEMSAENCAVVAAALDAFAGK</sequence>
<dbReference type="EC" id="4.3.3.7" evidence="4 12"/>
<dbReference type="InterPro" id="IPR002220">
    <property type="entry name" value="DapA-like"/>
</dbReference>
<evidence type="ECO:0000256" key="6">
    <source>
        <dbReference type="ARBA" id="ARBA00022605"/>
    </source>
</evidence>
<proteinExistence type="inferred from homology"/>
<keyword evidence="7 12" id="KW-0220">Diaminopimelate biosynthesis</keyword>
<evidence type="ECO:0000256" key="9">
    <source>
        <dbReference type="ARBA" id="ARBA00023239"/>
    </source>
</evidence>
<dbReference type="GO" id="GO:0019877">
    <property type="term" value="P:diaminopimelate biosynthetic process"/>
    <property type="evidence" value="ECO:0007669"/>
    <property type="project" value="UniProtKB-UniRule"/>
</dbReference>
<evidence type="ECO:0000256" key="13">
    <source>
        <dbReference type="PIRNR" id="PIRNR001365"/>
    </source>
</evidence>
<evidence type="ECO:0000256" key="12">
    <source>
        <dbReference type="HAMAP-Rule" id="MF_00418"/>
    </source>
</evidence>
<evidence type="ECO:0000256" key="7">
    <source>
        <dbReference type="ARBA" id="ARBA00022915"/>
    </source>
</evidence>
<dbReference type="CDD" id="cd00950">
    <property type="entry name" value="DHDPS"/>
    <property type="match status" value="1"/>
</dbReference>
<comment type="pathway">
    <text evidence="2 12">Amino-acid biosynthesis; L-lysine biosynthesis via DAP pathway; (S)-tetrahydrodipicolinate from L-aspartate: step 3/4.</text>
</comment>
<evidence type="ECO:0000313" key="17">
    <source>
        <dbReference type="Proteomes" id="UP000886812"/>
    </source>
</evidence>
<dbReference type="Gene3D" id="3.20.20.70">
    <property type="entry name" value="Aldolase class I"/>
    <property type="match status" value="1"/>
</dbReference>
<dbReference type="GO" id="GO:0009089">
    <property type="term" value="P:lysine biosynthetic process via diaminopimelate"/>
    <property type="evidence" value="ECO:0007669"/>
    <property type="project" value="UniProtKB-UniRule"/>
</dbReference>
<dbReference type="Proteomes" id="UP000886812">
    <property type="component" value="Unassembled WGS sequence"/>
</dbReference>
<dbReference type="HAMAP" id="MF_00418">
    <property type="entry name" value="DapA"/>
    <property type="match status" value="1"/>
</dbReference>